<sequence>MAVGVDDVALARVLFLVELRDVGVVQVEGRGFGADPALPIRKNANDVIRYRWPTFL</sequence>
<organism evidence="1 2">
    <name type="scientific">Streptomyces anatolicus</name>
    <dbReference type="NCBI Taxonomy" id="2675858"/>
    <lineage>
        <taxon>Bacteria</taxon>
        <taxon>Bacillati</taxon>
        <taxon>Actinomycetota</taxon>
        <taxon>Actinomycetes</taxon>
        <taxon>Kitasatosporales</taxon>
        <taxon>Streptomycetaceae</taxon>
        <taxon>Streptomyces</taxon>
    </lineage>
</organism>
<keyword evidence="2" id="KW-1185">Reference proteome</keyword>
<protein>
    <submittedName>
        <fullName evidence="1">Uncharacterized protein</fullName>
    </submittedName>
</protein>
<evidence type="ECO:0000313" key="1">
    <source>
        <dbReference type="EMBL" id="MBW5420092.1"/>
    </source>
</evidence>
<gene>
    <name evidence="1" type="ORF">GKQ77_00645</name>
</gene>
<dbReference type="Proteomes" id="UP001197114">
    <property type="component" value="Unassembled WGS sequence"/>
</dbReference>
<dbReference type="RefSeq" id="WP_219686600.1">
    <property type="nucleotide sequence ID" value="NZ_WMBF01000002.1"/>
</dbReference>
<proteinExistence type="predicted"/>
<evidence type="ECO:0000313" key="2">
    <source>
        <dbReference type="Proteomes" id="UP001197114"/>
    </source>
</evidence>
<name>A0ABS6YFA1_9ACTN</name>
<accession>A0ABS6YFA1</accession>
<dbReference type="EMBL" id="WMBF01000002">
    <property type="protein sequence ID" value="MBW5420092.1"/>
    <property type="molecule type" value="Genomic_DNA"/>
</dbReference>
<comment type="caution">
    <text evidence="1">The sequence shown here is derived from an EMBL/GenBank/DDBJ whole genome shotgun (WGS) entry which is preliminary data.</text>
</comment>
<reference evidence="1 2" key="1">
    <citation type="submission" date="2019-11" db="EMBL/GenBank/DDBJ databases">
        <authorList>
            <person name="Ay H."/>
        </authorList>
    </citation>
    <scope>NUCLEOTIDE SEQUENCE [LARGE SCALE GENOMIC DNA]</scope>
    <source>
        <strain evidence="1 2">BG9H</strain>
    </source>
</reference>